<comment type="subcellular location">
    <subcellularLocation>
        <location evidence="9">Cytoplasm</location>
    </subcellularLocation>
</comment>
<comment type="caution">
    <text evidence="11">The sequence shown here is derived from an EMBL/GenBank/DDBJ whole genome shotgun (WGS) entry which is preliminary data.</text>
</comment>
<dbReference type="PANTHER" id="PTHR10925">
    <property type="entry name" value="N-ACETYLTRANSFERASE 10"/>
    <property type="match status" value="1"/>
</dbReference>
<evidence type="ECO:0000256" key="6">
    <source>
        <dbReference type="ARBA" id="ARBA00022840"/>
    </source>
</evidence>
<dbReference type="SUPFAM" id="SSF55729">
    <property type="entry name" value="Acyl-CoA N-acyltransferases (Nat)"/>
    <property type="match status" value="1"/>
</dbReference>
<dbReference type="GO" id="GO:0000049">
    <property type="term" value="F:tRNA binding"/>
    <property type="evidence" value="ECO:0007669"/>
    <property type="project" value="UniProtKB-UniRule"/>
</dbReference>
<dbReference type="AlphaFoldDB" id="A0A1E3GX41"/>
<evidence type="ECO:0000259" key="10">
    <source>
        <dbReference type="PROSITE" id="PS51186"/>
    </source>
</evidence>
<feature type="binding site" evidence="9">
    <location>
        <position position="321"/>
    </location>
    <ligand>
        <name>ATP</name>
        <dbReference type="ChEBI" id="CHEBI:30616"/>
    </ligand>
</feature>
<keyword evidence="4 9" id="KW-0819">tRNA processing</keyword>
<keyword evidence="12" id="KW-1185">Reference proteome</keyword>
<dbReference type="RefSeq" id="WP_069295016.1">
    <property type="nucleotide sequence ID" value="NZ_MCRI01000002.1"/>
</dbReference>
<dbReference type="EC" id="2.3.1.193" evidence="9"/>
<dbReference type="GO" id="GO:0002101">
    <property type="term" value="P:tRNA wobble cytosine modification"/>
    <property type="evidence" value="ECO:0007669"/>
    <property type="project" value="UniProtKB-UniRule"/>
</dbReference>
<keyword evidence="6 9" id="KW-0067">ATP-binding</keyword>
<evidence type="ECO:0000256" key="2">
    <source>
        <dbReference type="ARBA" id="ARBA00022555"/>
    </source>
</evidence>
<accession>A0A1E3GX41</accession>
<dbReference type="GO" id="GO:0051392">
    <property type="term" value="F:tRNA cytidine N4-acetyltransferase activity"/>
    <property type="evidence" value="ECO:0007669"/>
    <property type="project" value="UniProtKB-UniRule"/>
</dbReference>
<dbReference type="GO" id="GO:1990883">
    <property type="term" value="F:18S rRNA cytidine N-acetyltransferase activity"/>
    <property type="evidence" value="ECO:0007669"/>
    <property type="project" value="TreeGrafter"/>
</dbReference>
<dbReference type="InterPro" id="IPR000182">
    <property type="entry name" value="GNAT_dom"/>
</dbReference>
<dbReference type="Pfam" id="PF13718">
    <property type="entry name" value="GNAT_acetyltr_2"/>
    <property type="match status" value="1"/>
</dbReference>
<evidence type="ECO:0000256" key="5">
    <source>
        <dbReference type="ARBA" id="ARBA00022741"/>
    </source>
</evidence>
<evidence type="ECO:0000256" key="3">
    <source>
        <dbReference type="ARBA" id="ARBA00022679"/>
    </source>
</evidence>
<evidence type="ECO:0000256" key="1">
    <source>
        <dbReference type="ARBA" id="ARBA00022490"/>
    </source>
</evidence>
<dbReference type="STRING" id="291169.A9E74_00437"/>
<evidence type="ECO:0000313" key="12">
    <source>
        <dbReference type="Proteomes" id="UP000094379"/>
    </source>
</evidence>
<organism evidence="11 12">
    <name type="scientific">Methylophaga muralis</name>
    <dbReference type="NCBI Taxonomy" id="291169"/>
    <lineage>
        <taxon>Bacteria</taxon>
        <taxon>Pseudomonadati</taxon>
        <taxon>Pseudomonadota</taxon>
        <taxon>Gammaproteobacteria</taxon>
        <taxon>Thiotrichales</taxon>
        <taxon>Piscirickettsiaceae</taxon>
        <taxon>Methylophaga</taxon>
    </lineage>
</organism>
<name>A0A1E3GX41_9GAMM</name>
<feature type="binding site" evidence="9">
    <location>
        <position position="153"/>
    </location>
    <ligand>
        <name>ATP</name>
        <dbReference type="ChEBI" id="CHEBI:30616"/>
    </ligand>
</feature>
<keyword evidence="3 9" id="KW-0808">Transferase</keyword>
<dbReference type="InterPro" id="IPR027417">
    <property type="entry name" value="P-loop_NTPase"/>
</dbReference>
<dbReference type="Pfam" id="PF08351">
    <property type="entry name" value="TmcA_N"/>
    <property type="match status" value="1"/>
</dbReference>
<comment type="catalytic activity">
    <reaction evidence="9">
        <text>cytidine(34) in elongator tRNA(Met) + acetyl-CoA + ATP + H2O = N(4)-acetylcytidine(34) in elongator tRNA(Met) + ADP + phosphate + CoA + H(+)</text>
        <dbReference type="Rhea" id="RHEA:43788"/>
        <dbReference type="Rhea" id="RHEA-COMP:10693"/>
        <dbReference type="Rhea" id="RHEA-COMP:10694"/>
        <dbReference type="ChEBI" id="CHEBI:15377"/>
        <dbReference type="ChEBI" id="CHEBI:15378"/>
        <dbReference type="ChEBI" id="CHEBI:30616"/>
        <dbReference type="ChEBI" id="CHEBI:43474"/>
        <dbReference type="ChEBI" id="CHEBI:57287"/>
        <dbReference type="ChEBI" id="CHEBI:57288"/>
        <dbReference type="ChEBI" id="CHEBI:74900"/>
        <dbReference type="ChEBI" id="CHEBI:82748"/>
        <dbReference type="ChEBI" id="CHEBI:456216"/>
        <dbReference type="EC" id="2.3.1.193"/>
    </reaction>
</comment>
<dbReference type="Gene3D" id="3.40.630.30">
    <property type="match status" value="1"/>
</dbReference>
<dbReference type="GO" id="GO:0005524">
    <property type="term" value="F:ATP binding"/>
    <property type="evidence" value="ECO:0007669"/>
    <property type="project" value="UniProtKB-UniRule"/>
</dbReference>
<feature type="binding site" evidence="9">
    <location>
        <begin position="468"/>
        <end position="470"/>
    </location>
    <ligand>
        <name>acetyl-CoA</name>
        <dbReference type="ChEBI" id="CHEBI:57288"/>
    </ligand>
</feature>
<dbReference type="CDD" id="cd04301">
    <property type="entry name" value="NAT_SF"/>
    <property type="match status" value="1"/>
</dbReference>
<dbReference type="InterPro" id="IPR032672">
    <property type="entry name" value="TmcA/NAT10/Kre33"/>
</dbReference>
<dbReference type="InterPro" id="IPR038321">
    <property type="entry name" value="TmcA_C_sf"/>
</dbReference>
<keyword evidence="8 9" id="KW-0012">Acyltransferase</keyword>
<dbReference type="PATRIC" id="fig|291169.3.peg.443"/>
<keyword evidence="5 9" id="KW-0547">Nucleotide-binding</keyword>
<keyword evidence="7 9" id="KW-0694">RNA-binding</keyword>
<dbReference type="GO" id="GO:0005737">
    <property type="term" value="C:cytoplasm"/>
    <property type="evidence" value="ECO:0007669"/>
    <property type="project" value="UniProtKB-SubCell"/>
</dbReference>
<dbReference type="PANTHER" id="PTHR10925:SF5">
    <property type="entry name" value="RNA CYTIDINE ACETYLTRANSFERASE"/>
    <property type="match status" value="1"/>
</dbReference>
<dbReference type="GO" id="GO:0051391">
    <property type="term" value="P:tRNA acetylation"/>
    <property type="evidence" value="ECO:0007669"/>
    <property type="project" value="UniProtKB-UniRule"/>
</dbReference>
<dbReference type="GO" id="GO:1904812">
    <property type="term" value="P:rRNA acetylation involved in maturation of SSU-rRNA"/>
    <property type="evidence" value="ECO:0007669"/>
    <property type="project" value="TreeGrafter"/>
</dbReference>
<keyword evidence="1 9" id="KW-0963">Cytoplasm</keyword>
<evidence type="ECO:0000256" key="7">
    <source>
        <dbReference type="ARBA" id="ARBA00022884"/>
    </source>
</evidence>
<dbReference type="InterPro" id="IPR013562">
    <property type="entry name" value="TmcA/NAT10_N"/>
</dbReference>
<evidence type="ECO:0000256" key="4">
    <source>
        <dbReference type="ARBA" id="ARBA00022694"/>
    </source>
</evidence>
<dbReference type="InterPro" id="IPR016181">
    <property type="entry name" value="Acyl_CoA_acyltransferase"/>
</dbReference>
<feature type="domain" description="N-acetyltransferase" evidence="10">
    <location>
        <begin position="356"/>
        <end position="542"/>
    </location>
</feature>
<dbReference type="Gene3D" id="3.40.50.11040">
    <property type="match status" value="1"/>
</dbReference>
<dbReference type="InterPro" id="IPR007807">
    <property type="entry name" value="TcmA/NAT10_helicase"/>
</dbReference>
<dbReference type="Pfam" id="PF05127">
    <property type="entry name" value="NAT10_TcmA_helicase"/>
    <property type="match status" value="1"/>
</dbReference>
<dbReference type="Proteomes" id="UP000094379">
    <property type="component" value="Unassembled WGS sequence"/>
</dbReference>
<protein>
    <recommendedName>
        <fullName evidence="9">tRNA(Met) cytidine acetyltransferase TmcA</fullName>
        <ecNumber evidence="9">2.3.1.193</ecNumber>
    </recommendedName>
</protein>
<sequence length="677" mass="76259">MTLSLPLRRCLLVKGDLQLCHQTVEALLAVWQTTEHIWLTDSSQATAGKYSQKQARQFLGREFDVVVFDALQEFNADSFAAIIGTIRAGGILVILLPETNPGSNWYQRFSMIIERYLMDFAEFHHWLPGQILPSDFRPEKHTTTSAFKLTVDQQNALSLLHKTAFGHRRRPLVITSDRGRGKTALLGVAAAELLKQGKQKIVVTAPSYASVDTLFTHAAKQLADAQLGHGQLFWNDGEIQFVAPDALLENELEADVLLVDEAAALTLPMLTLMLQRYSRIIFATTLHGYEGSGRGFKLQFQQILEQQAPGWRQIELIEPVRWNLGDVLEQFSFELCLLDAEPVAEELIVDLGIQRLQVKKLTATELLQDEALLRQCFGLMVTAHYRTRPSDLQMLLDREDMWLLGVFNQQQLVASVWLVKEGPINPRLAAAVFAGERRLHGHLLPQTLLAHSGISIAGEYHYQRIVRIAVHPALQNRGIGKYLLSAVTSHLPENTDILGCSFAASEALLRFWQNSDYRLLRVGAHSDHVSGRHAVILAKPISKVGEGLVEQTQQRLIQQWPELLHSQLCHLESGLIPLLTQMLPESELPLSAIDEEEITAYAFQKRHYDACQVAIRTFVLNCVAQQRFLSLPTLMQLICLRFVLQQQPIAAVCRQLNLKGKQDLLQQLREAVRILLL</sequence>
<keyword evidence="2 9" id="KW-0820">tRNA-binding</keyword>
<dbReference type="SUPFAM" id="SSF52540">
    <property type="entry name" value="P-loop containing nucleoside triphosphate hydrolases"/>
    <property type="match status" value="1"/>
</dbReference>
<evidence type="ECO:0000256" key="8">
    <source>
        <dbReference type="ARBA" id="ARBA00023315"/>
    </source>
</evidence>
<dbReference type="InterPro" id="IPR024914">
    <property type="entry name" value="tRNA_acetyltr_TmcA"/>
</dbReference>
<reference evidence="11 12" key="1">
    <citation type="submission" date="2016-07" db="EMBL/GenBank/DDBJ databases">
        <title>Draft Genome Sequence of Methylophaga muralis Bur 1.</title>
        <authorList>
            <person name="Vasilenko O.V."/>
            <person name="Doronina N.V."/>
            <person name="Shmareva M.N."/>
            <person name="Tarlachkov S.V."/>
            <person name="Mustakhimov I."/>
            <person name="Trotsenko Y.A."/>
        </authorList>
    </citation>
    <scope>NUCLEOTIDE SEQUENCE [LARGE SCALE GENOMIC DNA]</scope>
    <source>
        <strain evidence="11 12">Bur 1</strain>
    </source>
</reference>
<comment type="function">
    <text evidence="9">Catalyzes the formation of N(4)-acetylcytidine (ac(4)C) at the wobble position of tRNA(Met), by using acetyl-CoA as an acetyl donor and ATP (or GTP).</text>
</comment>
<gene>
    <name evidence="9 11" type="primary">tmcA</name>
    <name evidence="11" type="ORF">A9E74_00437</name>
</gene>
<dbReference type="HAMAP" id="MF_01886">
    <property type="entry name" value="tRNA_acetyltr_TmcA"/>
    <property type="match status" value="1"/>
</dbReference>
<proteinExistence type="inferred from homology"/>
<evidence type="ECO:0000313" key="11">
    <source>
        <dbReference type="EMBL" id="ODN67931.1"/>
    </source>
</evidence>
<dbReference type="Gene3D" id="1.20.120.890">
    <property type="entry name" value="tRNA(Met) cytidine acetyltransferase, tail domain"/>
    <property type="match status" value="1"/>
</dbReference>
<comment type="caution">
    <text evidence="9">Lacks conserved residue(s) required for the propagation of feature annotation.</text>
</comment>
<dbReference type="Gene3D" id="3.40.50.300">
    <property type="entry name" value="P-loop containing nucleotide triphosphate hydrolases"/>
    <property type="match status" value="1"/>
</dbReference>
<comment type="similarity">
    <text evidence="9">Belongs to the TmcA family.</text>
</comment>
<evidence type="ECO:0000256" key="9">
    <source>
        <dbReference type="HAMAP-Rule" id="MF_01886"/>
    </source>
</evidence>
<dbReference type="EMBL" id="MCRI01000002">
    <property type="protein sequence ID" value="ODN67931.1"/>
    <property type="molecule type" value="Genomic_DNA"/>
</dbReference>
<dbReference type="PROSITE" id="PS51186">
    <property type="entry name" value="GNAT"/>
    <property type="match status" value="1"/>
</dbReference>